<feature type="compositionally biased region" description="Pro residues" evidence="1">
    <location>
        <begin position="107"/>
        <end position="116"/>
    </location>
</feature>
<reference evidence="3 4" key="1">
    <citation type="journal article" date="2024" name="Science">
        <title>Giant polyketide synthase enzymes in the biosynthesis of giant marine polyether toxins.</title>
        <authorList>
            <person name="Fallon T.R."/>
            <person name="Shende V.V."/>
            <person name="Wierzbicki I.H."/>
            <person name="Pendleton A.L."/>
            <person name="Watervoot N.F."/>
            <person name="Auber R.P."/>
            <person name="Gonzalez D.J."/>
            <person name="Wisecaver J.H."/>
            <person name="Moore B.S."/>
        </authorList>
    </citation>
    <scope>NUCLEOTIDE SEQUENCE [LARGE SCALE GENOMIC DNA]</scope>
    <source>
        <strain evidence="3 4">12B1</strain>
    </source>
</reference>
<feature type="region of interest" description="Disordered" evidence="1">
    <location>
        <begin position="101"/>
        <end position="139"/>
    </location>
</feature>
<evidence type="ECO:0000256" key="2">
    <source>
        <dbReference type="SAM" id="Phobius"/>
    </source>
</evidence>
<dbReference type="AlphaFoldDB" id="A0AB34IMG5"/>
<proteinExistence type="predicted"/>
<evidence type="ECO:0000256" key="1">
    <source>
        <dbReference type="SAM" id="MobiDB-lite"/>
    </source>
</evidence>
<keyword evidence="2" id="KW-1133">Transmembrane helix</keyword>
<organism evidence="3 4">
    <name type="scientific">Prymnesium parvum</name>
    <name type="common">Toxic golden alga</name>
    <dbReference type="NCBI Taxonomy" id="97485"/>
    <lineage>
        <taxon>Eukaryota</taxon>
        <taxon>Haptista</taxon>
        <taxon>Haptophyta</taxon>
        <taxon>Prymnesiophyceae</taxon>
        <taxon>Prymnesiales</taxon>
        <taxon>Prymnesiaceae</taxon>
        <taxon>Prymnesium</taxon>
    </lineage>
</organism>
<keyword evidence="4" id="KW-1185">Reference proteome</keyword>
<gene>
    <name evidence="3" type="ORF">AB1Y20_012088</name>
</gene>
<name>A0AB34IMG5_PRYPA</name>
<comment type="caution">
    <text evidence="3">The sequence shown here is derived from an EMBL/GenBank/DDBJ whole genome shotgun (WGS) entry which is preliminary data.</text>
</comment>
<sequence length="253" mass="26118">MPSCALRRQCVPQGPSSAASLEQIVSQLVEARLARAAALAAVPPPPPPRMVEEARLACTPPPLVRSPPRVGVACGGGVSSALAGLVVGVLVGVCFERMRRKRRPATSPAPPPPPLKPLSMAEAKAAAEEAKEGRGGRKEAKVGAAPLGFAGFDATRLMLSPSPAASSTRGEEAEWGHFQSSDAVGEGLVASGECQVDGTMIGARLSAHDASHMRTPSATTWNERGAVGKDSLSDLWEAVKKEPVKSPVTTRLG</sequence>
<accession>A0AB34IMG5</accession>
<feature type="compositionally biased region" description="Basic and acidic residues" evidence="1">
    <location>
        <begin position="125"/>
        <end position="139"/>
    </location>
</feature>
<dbReference type="Proteomes" id="UP001515480">
    <property type="component" value="Unassembled WGS sequence"/>
</dbReference>
<keyword evidence="2" id="KW-0472">Membrane</keyword>
<feature type="transmembrane region" description="Helical" evidence="2">
    <location>
        <begin position="70"/>
        <end position="95"/>
    </location>
</feature>
<evidence type="ECO:0000313" key="4">
    <source>
        <dbReference type="Proteomes" id="UP001515480"/>
    </source>
</evidence>
<keyword evidence="2" id="KW-0812">Transmembrane</keyword>
<dbReference type="EMBL" id="JBGBPQ010000021">
    <property type="protein sequence ID" value="KAL1503611.1"/>
    <property type="molecule type" value="Genomic_DNA"/>
</dbReference>
<evidence type="ECO:0000313" key="3">
    <source>
        <dbReference type="EMBL" id="KAL1503611.1"/>
    </source>
</evidence>
<protein>
    <submittedName>
        <fullName evidence="3">Uncharacterized protein</fullName>
    </submittedName>
</protein>